<dbReference type="PANTHER" id="PTHR35404:SF8">
    <property type="entry name" value="TRANSPOSASE OF TN10"/>
    <property type="match status" value="1"/>
</dbReference>
<dbReference type="InterPro" id="IPR012337">
    <property type="entry name" value="RNaseH-like_sf"/>
</dbReference>
<gene>
    <name evidence="4" type="ORF">PX653_16570</name>
</gene>
<proteinExistence type="predicted"/>
<dbReference type="RefSeq" id="WP_277413866.1">
    <property type="nucleotide sequence ID" value="NZ_CP119083.1"/>
</dbReference>
<dbReference type="NCBIfam" id="NF033591">
    <property type="entry name" value="transpos_IS4_2"/>
    <property type="match status" value="1"/>
</dbReference>
<reference evidence="4 5" key="1">
    <citation type="submission" date="2023-02" db="EMBL/GenBank/DDBJ databases">
        <title>Gemone sequence of Telluria chitinolytica ACM 3522T.</title>
        <authorList>
            <person name="Frediansyah A."/>
            <person name="Miess H."/>
            <person name="Gross H."/>
        </authorList>
    </citation>
    <scope>NUCLEOTIDE SEQUENCE [LARGE SCALE GENOMIC DNA]</scope>
    <source>
        <strain evidence="4 5">ACM 3522</strain>
    </source>
</reference>
<protein>
    <submittedName>
        <fullName evidence="4">IS4 family transposase</fullName>
    </submittedName>
</protein>
<dbReference type="InterPro" id="IPR047658">
    <property type="entry name" value="IS4-like_transpos"/>
</dbReference>
<dbReference type="SUPFAM" id="SSF53098">
    <property type="entry name" value="Ribonuclease H-like"/>
    <property type="match status" value="1"/>
</dbReference>
<feature type="transmembrane region" description="Helical" evidence="2">
    <location>
        <begin position="317"/>
        <end position="338"/>
    </location>
</feature>
<evidence type="ECO:0000256" key="2">
    <source>
        <dbReference type="SAM" id="Phobius"/>
    </source>
</evidence>
<dbReference type="Gene3D" id="3.90.350.10">
    <property type="entry name" value="Transposase Inhibitor Protein From Tn5, Chain A, domain 1"/>
    <property type="match status" value="1"/>
</dbReference>
<keyword evidence="2" id="KW-0812">Transmembrane</keyword>
<evidence type="ECO:0000313" key="5">
    <source>
        <dbReference type="Proteomes" id="UP001216510"/>
    </source>
</evidence>
<evidence type="ECO:0000259" key="3">
    <source>
        <dbReference type="Pfam" id="PF01609"/>
    </source>
</evidence>
<sequence>MHAQQIIQKFLADQCSAMHAKRRRCLADAVEAARSGGLAMMGMSKALESEVSLRYRIKRIDRLLSNAHLAKERVSIFKALAHHLLPHQERIAVIVDWSDLLPDVSQHLLRAAVVVEGRAITIYEELHPTKSYGSRQVHHRFLETLRTVLPPQSSPVIITDAGFRGTWFQMLGELGYDWIGRIRNLDTVRVEGTTKWQPCKELYPHATKVPRDLGRFEHTQSRLVKCRLTLVKKSPQGRKKLTVFGNDAGSHHSNKQRKGQSEPWLLSVSPGLSKLRAKQIVALYSCRMQIEQTFRDLKNPRWGMGIRHSQTRQPKRLAALLLIGTLLSFALWIIGIVAQSRGYRMRYGSKPKSAKTVSIVSLARQWLADVRYRRLTHSQLHEAMQELASLVLIY</sequence>
<keyword evidence="2" id="KW-0472">Membrane</keyword>
<dbReference type="EMBL" id="CP119083">
    <property type="protein sequence ID" value="WEF31079.1"/>
    <property type="molecule type" value="Genomic_DNA"/>
</dbReference>
<keyword evidence="2" id="KW-1133">Transmembrane helix</keyword>
<evidence type="ECO:0000256" key="1">
    <source>
        <dbReference type="SAM" id="MobiDB-lite"/>
    </source>
</evidence>
<dbReference type="InterPro" id="IPR002559">
    <property type="entry name" value="Transposase_11"/>
</dbReference>
<dbReference type="Pfam" id="PF01609">
    <property type="entry name" value="DDE_Tnp_1"/>
    <property type="match status" value="1"/>
</dbReference>
<dbReference type="PANTHER" id="PTHR35404">
    <property type="entry name" value="TRANSPOSASE OF TN10"/>
    <property type="match status" value="1"/>
</dbReference>
<accession>A0ABY8B555</accession>
<feature type="domain" description="Transposase IS4-like" evidence="3">
    <location>
        <begin position="107"/>
        <end position="323"/>
    </location>
</feature>
<evidence type="ECO:0000313" key="4">
    <source>
        <dbReference type="EMBL" id="WEF31079.1"/>
    </source>
</evidence>
<feature type="region of interest" description="Disordered" evidence="1">
    <location>
        <begin position="243"/>
        <end position="262"/>
    </location>
</feature>
<name>A0ABY8B555_9BURK</name>
<keyword evidence="5" id="KW-1185">Reference proteome</keyword>
<dbReference type="Proteomes" id="UP001216510">
    <property type="component" value="Chromosome"/>
</dbReference>
<organism evidence="4 5">
    <name type="scientific">Pseudoduganella chitinolytica</name>
    <dbReference type="NCBI Taxonomy" id="34070"/>
    <lineage>
        <taxon>Bacteria</taxon>
        <taxon>Pseudomonadati</taxon>
        <taxon>Pseudomonadota</taxon>
        <taxon>Betaproteobacteria</taxon>
        <taxon>Burkholderiales</taxon>
        <taxon>Oxalobacteraceae</taxon>
        <taxon>Telluria group</taxon>
        <taxon>Pseudoduganella</taxon>
    </lineage>
</organism>